<keyword evidence="3" id="KW-1185">Reference proteome</keyword>
<dbReference type="EMBL" id="JAGJCF010000022">
    <property type="protein sequence ID" value="MBP0617894.1"/>
    <property type="molecule type" value="Genomic_DNA"/>
</dbReference>
<evidence type="ECO:0000313" key="3">
    <source>
        <dbReference type="Proteomes" id="UP000678276"/>
    </source>
</evidence>
<reference evidence="2 3" key="1">
    <citation type="submission" date="2021-04" db="EMBL/GenBank/DDBJ databases">
        <title>Whole genome sequence of Jiella sp. KSK16Y-1.</title>
        <authorList>
            <person name="Tuo L."/>
        </authorList>
    </citation>
    <scope>NUCLEOTIDE SEQUENCE [LARGE SCALE GENOMIC DNA]</scope>
    <source>
        <strain evidence="2 3">KSK16Y-1</strain>
    </source>
</reference>
<accession>A0ABS4BMG3</accession>
<feature type="region of interest" description="Disordered" evidence="1">
    <location>
        <begin position="1"/>
        <end position="58"/>
    </location>
</feature>
<evidence type="ECO:0000256" key="1">
    <source>
        <dbReference type="SAM" id="MobiDB-lite"/>
    </source>
</evidence>
<dbReference type="Proteomes" id="UP000678276">
    <property type="component" value="Unassembled WGS sequence"/>
</dbReference>
<protein>
    <submittedName>
        <fullName evidence="2">Uncharacterized protein</fullName>
    </submittedName>
</protein>
<sequence length="58" mass="6004">MTIRQTGSRLSLLAGPGAGDLPSVVDVTLPARTRERPGRIAGSADAGSLEPQQRQGSF</sequence>
<gene>
    <name evidence="2" type="ORF">J6595_20135</name>
</gene>
<name>A0ABS4BMG3_9HYPH</name>
<evidence type="ECO:0000313" key="2">
    <source>
        <dbReference type="EMBL" id="MBP0617894.1"/>
    </source>
</evidence>
<comment type="caution">
    <text evidence="2">The sequence shown here is derived from an EMBL/GenBank/DDBJ whole genome shotgun (WGS) entry which is preliminary data.</text>
</comment>
<organism evidence="2 3">
    <name type="scientific">Jiella mangrovi</name>
    <dbReference type="NCBI Taxonomy" id="2821407"/>
    <lineage>
        <taxon>Bacteria</taxon>
        <taxon>Pseudomonadati</taxon>
        <taxon>Pseudomonadota</taxon>
        <taxon>Alphaproteobacteria</taxon>
        <taxon>Hyphomicrobiales</taxon>
        <taxon>Aurantimonadaceae</taxon>
        <taxon>Jiella</taxon>
    </lineage>
</organism>
<dbReference type="RefSeq" id="WP_209597117.1">
    <property type="nucleotide sequence ID" value="NZ_JAGJCF010000022.1"/>
</dbReference>
<proteinExistence type="predicted"/>